<gene>
    <name evidence="2" type="ORF">GGE06_004046</name>
</gene>
<comment type="caution">
    <text evidence="2">The sequence shown here is derived from an EMBL/GenBank/DDBJ whole genome shotgun (WGS) entry which is preliminary data.</text>
</comment>
<name>A0A7W7U164_9ACTN</name>
<evidence type="ECO:0000313" key="2">
    <source>
        <dbReference type="EMBL" id="MBB4983114.1"/>
    </source>
</evidence>
<evidence type="ECO:0000256" key="1">
    <source>
        <dbReference type="SAM" id="MobiDB-lite"/>
    </source>
</evidence>
<dbReference type="EMBL" id="JACHJY010000005">
    <property type="protein sequence ID" value="MBB4983114.1"/>
    <property type="molecule type" value="Genomic_DNA"/>
</dbReference>
<dbReference type="Proteomes" id="UP000582643">
    <property type="component" value="Unassembled WGS sequence"/>
</dbReference>
<organism evidence="2 3">
    <name type="scientific">Streptomyces nymphaeiformis</name>
    <dbReference type="NCBI Taxonomy" id="2663842"/>
    <lineage>
        <taxon>Bacteria</taxon>
        <taxon>Bacillati</taxon>
        <taxon>Actinomycetota</taxon>
        <taxon>Actinomycetes</taxon>
        <taxon>Kitasatosporales</taxon>
        <taxon>Streptomycetaceae</taxon>
        <taxon>Streptomyces</taxon>
    </lineage>
</organism>
<evidence type="ECO:0000313" key="3">
    <source>
        <dbReference type="Proteomes" id="UP000582643"/>
    </source>
</evidence>
<accession>A0A7W7U164</accession>
<dbReference type="RefSeq" id="WP_116158919.1">
    <property type="nucleotide sequence ID" value="NZ_JACHJY010000005.1"/>
</dbReference>
<feature type="region of interest" description="Disordered" evidence="1">
    <location>
        <begin position="1"/>
        <end position="20"/>
    </location>
</feature>
<reference evidence="2 3" key="1">
    <citation type="submission" date="2020-08" db="EMBL/GenBank/DDBJ databases">
        <title>Genomic Encyclopedia of Type Strains, Phase III (KMG-III): the genomes of soil and plant-associated and newly described type strains.</title>
        <authorList>
            <person name="Whitman W."/>
        </authorList>
    </citation>
    <scope>NUCLEOTIDE SEQUENCE [LARGE SCALE GENOMIC DNA]</scope>
    <source>
        <strain evidence="2 3">SFB5A</strain>
    </source>
</reference>
<proteinExistence type="predicted"/>
<sequence>MRAPDDDPAPDTGPPPSPSAARLVETLHRVARPQDRFESARALVLDRTVRLALYIRGPDEIEAVGHALRLCRLLLGHSPELSRHRIADFRLL</sequence>
<protein>
    <submittedName>
        <fullName evidence="2">Uncharacterized protein</fullName>
    </submittedName>
</protein>
<dbReference type="AlphaFoldDB" id="A0A7W7U164"/>
<keyword evidence="3" id="KW-1185">Reference proteome</keyword>